<comment type="similarity">
    <text evidence="1">Belongs to the AB hydrolase superfamily.</text>
</comment>
<sequence>MEHLGAYQDMVELAEREARLRPQVQPGQRLRAAIADVLGFSADVRGEAPALPGDIGVETSWERDGVAGEELSWSVGYGPRTHAYVLKPAGATGPLPGVVALHSHDGVKTYGKEKIADGPDSAPAAVRRLRDKAYGGRAFANALAAEGFVVVVPDAFLWSSRRFPVEAMPARVRALADHAGHADGAGAGDPEETYERAARLHEDLVAKYATVLGTSVAGLVARDDRAAAAYLRSRPDVAAGPLGCVGLSGGGCRAALLQATCDDIGAAVVVGMMSTHAALLDRLVDNHTWMFFPPGLARLCDWPDLAASRAPSPLLVQYDREDDLFTLDGMRAADAAIAAHYQGAGRPDAYVGEFYDGPHKFDLAMQASAFSWLGRQLAGARLP</sequence>
<gene>
    <name evidence="2" type="ORF">HEB94_001798</name>
</gene>
<evidence type="ECO:0000313" key="3">
    <source>
        <dbReference type="Proteomes" id="UP000638648"/>
    </source>
</evidence>
<dbReference type="PANTHER" id="PTHR22946:SF8">
    <property type="entry name" value="ACETYL XYLAN ESTERASE DOMAIN-CONTAINING PROTEIN"/>
    <property type="match status" value="1"/>
</dbReference>
<protein>
    <submittedName>
        <fullName evidence="2">Dienelactone hydrolase</fullName>
    </submittedName>
</protein>
<dbReference type="GO" id="GO:0016787">
    <property type="term" value="F:hydrolase activity"/>
    <property type="evidence" value="ECO:0007669"/>
    <property type="project" value="UniProtKB-KW"/>
</dbReference>
<comment type="caution">
    <text evidence="2">The sequence shown here is derived from an EMBL/GenBank/DDBJ whole genome shotgun (WGS) entry which is preliminary data.</text>
</comment>
<keyword evidence="3" id="KW-1185">Reference proteome</keyword>
<accession>A0A927RAE1</accession>
<evidence type="ECO:0000256" key="1">
    <source>
        <dbReference type="ARBA" id="ARBA00008645"/>
    </source>
</evidence>
<proteinExistence type="inferred from homology"/>
<dbReference type="SUPFAM" id="SSF53474">
    <property type="entry name" value="alpha/beta-Hydrolases"/>
    <property type="match status" value="1"/>
</dbReference>
<dbReference type="Proteomes" id="UP000638648">
    <property type="component" value="Unassembled WGS sequence"/>
</dbReference>
<dbReference type="EMBL" id="JADBEM010000001">
    <property type="protein sequence ID" value="MBE1604950.1"/>
    <property type="molecule type" value="Genomic_DNA"/>
</dbReference>
<evidence type="ECO:0000313" key="2">
    <source>
        <dbReference type="EMBL" id="MBE1604950.1"/>
    </source>
</evidence>
<dbReference type="PANTHER" id="PTHR22946">
    <property type="entry name" value="DIENELACTONE HYDROLASE DOMAIN-CONTAINING PROTEIN-RELATED"/>
    <property type="match status" value="1"/>
</dbReference>
<dbReference type="AlphaFoldDB" id="A0A927RAE1"/>
<keyword evidence="2" id="KW-0378">Hydrolase</keyword>
<dbReference type="InterPro" id="IPR050261">
    <property type="entry name" value="FrsA_esterase"/>
</dbReference>
<dbReference type="Gene3D" id="3.40.50.1820">
    <property type="entry name" value="alpha/beta hydrolase"/>
    <property type="match status" value="1"/>
</dbReference>
<reference evidence="2" key="1">
    <citation type="submission" date="2020-10" db="EMBL/GenBank/DDBJ databases">
        <title>Sequencing the genomes of 1000 actinobacteria strains.</title>
        <authorList>
            <person name="Klenk H.-P."/>
        </authorList>
    </citation>
    <scope>NUCLEOTIDE SEQUENCE</scope>
    <source>
        <strain evidence="2">DSM 45354</strain>
    </source>
</reference>
<dbReference type="RefSeq" id="WP_192749376.1">
    <property type="nucleotide sequence ID" value="NZ_BAABJL010000030.1"/>
</dbReference>
<dbReference type="InterPro" id="IPR029058">
    <property type="entry name" value="AB_hydrolase_fold"/>
</dbReference>
<name>A0A927RAE1_9ACTN</name>
<organism evidence="2 3">
    <name type="scientific">Actinopolymorpha pittospori</name>
    <dbReference type="NCBI Taxonomy" id="648752"/>
    <lineage>
        <taxon>Bacteria</taxon>
        <taxon>Bacillati</taxon>
        <taxon>Actinomycetota</taxon>
        <taxon>Actinomycetes</taxon>
        <taxon>Propionibacteriales</taxon>
        <taxon>Actinopolymorphaceae</taxon>
        <taxon>Actinopolymorpha</taxon>
    </lineage>
</organism>